<evidence type="ECO:0000313" key="6">
    <source>
        <dbReference type="EMBL" id="KAG5939194.1"/>
    </source>
</evidence>
<dbReference type="InterPro" id="IPR049363">
    <property type="entry name" value="RMI1_N"/>
</dbReference>
<feature type="domain" description="RecQ mediated genome instability protein 1 OB-fold" evidence="4">
    <location>
        <begin position="77"/>
        <end position="232"/>
    </location>
</feature>
<dbReference type="Proteomes" id="UP000706124">
    <property type="component" value="Unassembled WGS sequence"/>
</dbReference>
<dbReference type="Gene3D" id="2.40.50.770">
    <property type="entry name" value="RecQ-mediated genome instability protein Rmi1, C-terminal domain"/>
    <property type="match status" value="1"/>
</dbReference>
<gene>
    <name evidence="6" type="ORF">E4U60_000980</name>
</gene>
<accession>A0A9P7MCZ5</accession>
<dbReference type="InterPro" id="IPR013894">
    <property type="entry name" value="RMI1_OB"/>
</dbReference>
<dbReference type="GO" id="GO:0031422">
    <property type="term" value="C:RecQ family helicase-topoisomerase III complex"/>
    <property type="evidence" value="ECO:0007669"/>
    <property type="project" value="TreeGrafter"/>
</dbReference>
<comment type="similarity">
    <text evidence="1">Belongs to the RMI1 family.</text>
</comment>
<dbReference type="EMBL" id="SRPO01000136">
    <property type="protein sequence ID" value="KAG5939194.1"/>
    <property type="molecule type" value="Genomic_DNA"/>
</dbReference>
<organism evidence="6 7">
    <name type="scientific">Claviceps pazoutovae</name>
    <dbReference type="NCBI Taxonomy" id="1649127"/>
    <lineage>
        <taxon>Eukaryota</taxon>
        <taxon>Fungi</taxon>
        <taxon>Dikarya</taxon>
        <taxon>Ascomycota</taxon>
        <taxon>Pezizomycotina</taxon>
        <taxon>Sordariomycetes</taxon>
        <taxon>Hypocreomycetidae</taxon>
        <taxon>Hypocreales</taxon>
        <taxon>Clavicipitaceae</taxon>
        <taxon>Claviceps</taxon>
    </lineage>
</organism>
<feature type="compositionally biased region" description="Low complexity" evidence="3">
    <location>
        <begin position="137"/>
        <end position="149"/>
    </location>
</feature>
<reference evidence="6 7" key="1">
    <citation type="journal article" date="2020" name="bioRxiv">
        <title>Whole genome comparisons of ergot fungi reveals the divergence and evolution of species within the genus Claviceps are the result of varying mechanisms driving genome evolution and host range expansion.</title>
        <authorList>
            <person name="Wyka S.A."/>
            <person name="Mondo S.J."/>
            <person name="Liu M."/>
            <person name="Dettman J."/>
            <person name="Nalam V."/>
            <person name="Broders K.D."/>
        </authorList>
    </citation>
    <scope>NUCLEOTIDE SEQUENCE [LARGE SCALE GENOMIC DNA]</scope>
    <source>
        <strain evidence="6 7">CCC 1485</strain>
    </source>
</reference>
<dbReference type="AlphaFoldDB" id="A0A9P7MCZ5"/>
<evidence type="ECO:0000256" key="3">
    <source>
        <dbReference type="SAM" id="MobiDB-lite"/>
    </source>
</evidence>
<evidence type="ECO:0000256" key="1">
    <source>
        <dbReference type="ARBA" id="ARBA00006395"/>
    </source>
</evidence>
<sequence>MDLATSLRTQITSQNLPYPSPSLLASLVSTRSPPPPLPSLVATAKTRLLACDLTTSELIDPAQLPSFPAEILPPAGANAQEVPLRQNICVQVLDIENLASSRWEQIEELEAIERGERTRGRQVIRVTGEEDEDDARGVASAASARPSAGAGAGIAGKSATHRLVVQDRSGNRVYAVELLRIPGLEIATISIGCKLVLGAGCIVARGTVLLTPETCLVLGGKIESWHDVWVAGRMARLKEIVGAGSTSAWQNVNHGLLL</sequence>
<feature type="region of interest" description="Disordered" evidence="3">
    <location>
        <begin position="127"/>
        <end position="154"/>
    </location>
</feature>
<dbReference type="Pfam" id="PF08585">
    <property type="entry name" value="RMI1_N_C"/>
    <property type="match status" value="1"/>
</dbReference>
<evidence type="ECO:0000259" key="5">
    <source>
        <dbReference type="Pfam" id="PF21000"/>
    </source>
</evidence>
<keyword evidence="7" id="KW-1185">Reference proteome</keyword>
<dbReference type="Pfam" id="PF21000">
    <property type="entry name" value="RMI1_N_N"/>
    <property type="match status" value="1"/>
</dbReference>
<dbReference type="PANTHER" id="PTHR14790">
    <property type="entry name" value="RECQ-MEDIATED GENOME INSTABILITY PROTEIN 1 RMI1"/>
    <property type="match status" value="1"/>
</dbReference>
<name>A0A9P7MCZ5_9HYPO</name>
<protein>
    <recommendedName>
        <fullName evidence="2">RecQ-mediated genome instability protein 1</fullName>
    </recommendedName>
</protein>
<proteinExistence type="inferred from homology"/>
<feature type="domain" description="RMI1 N-terminal" evidence="5">
    <location>
        <begin position="13"/>
        <end position="56"/>
    </location>
</feature>
<comment type="caution">
    <text evidence="6">The sequence shown here is derived from an EMBL/GenBank/DDBJ whole genome shotgun (WGS) entry which is preliminary data.</text>
</comment>
<evidence type="ECO:0000256" key="2">
    <source>
        <dbReference type="ARBA" id="ARBA00018987"/>
    </source>
</evidence>
<dbReference type="OrthoDB" id="341511at2759"/>
<dbReference type="InterPro" id="IPR042470">
    <property type="entry name" value="RMI1_N_C_sf"/>
</dbReference>
<dbReference type="PANTHER" id="PTHR14790:SF15">
    <property type="entry name" value="RECQ-MEDIATED GENOME INSTABILITY PROTEIN 1"/>
    <property type="match status" value="1"/>
</dbReference>
<dbReference type="GO" id="GO:0016604">
    <property type="term" value="C:nuclear body"/>
    <property type="evidence" value="ECO:0007669"/>
    <property type="project" value="TreeGrafter"/>
</dbReference>
<evidence type="ECO:0000313" key="7">
    <source>
        <dbReference type="Proteomes" id="UP000706124"/>
    </source>
</evidence>
<dbReference type="GO" id="GO:0000712">
    <property type="term" value="P:resolution of meiotic recombination intermediates"/>
    <property type="evidence" value="ECO:0007669"/>
    <property type="project" value="TreeGrafter"/>
</dbReference>
<dbReference type="GO" id="GO:0000724">
    <property type="term" value="P:double-strand break repair via homologous recombination"/>
    <property type="evidence" value="ECO:0007669"/>
    <property type="project" value="TreeGrafter"/>
</dbReference>
<evidence type="ECO:0000259" key="4">
    <source>
        <dbReference type="Pfam" id="PF08585"/>
    </source>
</evidence>